<accession>A0AAV5DM98</accession>
<feature type="repeat" description="PPR" evidence="3">
    <location>
        <begin position="147"/>
        <end position="181"/>
    </location>
</feature>
<gene>
    <name evidence="4" type="primary">ga29988</name>
    <name evidence="4" type="ORF">PR202_ga29988</name>
</gene>
<dbReference type="InterPro" id="IPR011990">
    <property type="entry name" value="TPR-like_helical_dom_sf"/>
</dbReference>
<dbReference type="Pfam" id="PF13041">
    <property type="entry name" value="PPR_2"/>
    <property type="match status" value="5"/>
</dbReference>
<dbReference type="PANTHER" id="PTHR47931:SF2">
    <property type="entry name" value="OS01G0228400 PROTEIN"/>
    <property type="match status" value="1"/>
</dbReference>
<evidence type="ECO:0000256" key="2">
    <source>
        <dbReference type="ARBA" id="ARBA00022946"/>
    </source>
</evidence>
<name>A0AAV5DM98_ELECO</name>
<reference evidence="4" key="1">
    <citation type="journal article" date="2018" name="DNA Res.">
        <title>Multiple hybrid de novo genome assembly of finger millet, an orphan allotetraploid crop.</title>
        <authorList>
            <person name="Hatakeyama M."/>
            <person name="Aluri S."/>
            <person name="Balachadran M.T."/>
            <person name="Sivarajan S.R."/>
            <person name="Patrignani A."/>
            <person name="Gruter S."/>
            <person name="Poveda L."/>
            <person name="Shimizu-Inatsugi R."/>
            <person name="Baeten J."/>
            <person name="Francoijs K.J."/>
            <person name="Nataraja K.N."/>
            <person name="Reddy Y.A.N."/>
            <person name="Phadnis S."/>
            <person name="Ravikumar R.L."/>
            <person name="Schlapbach R."/>
            <person name="Sreeman S.M."/>
            <person name="Shimizu K.K."/>
        </authorList>
    </citation>
    <scope>NUCLEOTIDE SEQUENCE</scope>
</reference>
<organism evidence="4 5">
    <name type="scientific">Eleusine coracana subsp. coracana</name>
    <dbReference type="NCBI Taxonomy" id="191504"/>
    <lineage>
        <taxon>Eukaryota</taxon>
        <taxon>Viridiplantae</taxon>
        <taxon>Streptophyta</taxon>
        <taxon>Embryophyta</taxon>
        <taxon>Tracheophyta</taxon>
        <taxon>Spermatophyta</taxon>
        <taxon>Magnoliopsida</taxon>
        <taxon>Liliopsida</taxon>
        <taxon>Poales</taxon>
        <taxon>Poaceae</taxon>
        <taxon>PACMAD clade</taxon>
        <taxon>Chloridoideae</taxon>
        <taxon>Cynodonteae</taxon>
        <taxon>Eleusininae</taxon>
        <taxon>Eleusine</taxon>
    </lineage>
</organism>
<dbReference type="PANTHER" id="PTHR47931">
    <property type="entry name" value="OS01G0228400 PROTEIN"/>
    <property type="match status" value="1"/>
</dbReference>
<evidence type="ECO:0000313" key="5">
    <source>
        <dbReference type="Proteomes" id="UP001054889"/>
    </source>
</evidence>
<proteinExistence type="predicted"/>
<dbReference type="InterPro" id="IPR002885">
    <property type="entry name" value="PPR_rpt"/>
</dbReference>
<dbReference type="EMBL" id="BQKI01000019">
    <property type="protein sequence ID" value="GJN11769.1"/>
    <property type="molecule type" value="Genomic_DNA"/>
</dbReference>
<keyword evidence="2" id="KW-0809">Transit peptide</keyword>
<reference evidence="4" key="2">
    <citation type="submission" date="2021-12" db="EMBL/GenBank/DDBJ databases">
        <title>Resequencing data analysis of finger millet.</title>
        <authorList>
            <person name="Hatakeyama M."/>
            <person name="Aluri S."/>
            <person name="Balachadran M.T."/>
            <person name="Sivarajan S.R."/>
            <person name="Poveda L."/>
            <person name="Shimizu-Inatsugi R."/>
            <person name="Schlapbach R."/>
            <person name="Sreeman S.M."/>
            <person name="Shimizu K.K."/>
        </authorList>
    </citation>
    <scope>NUCLEOTIDE SEQUENCE</scope>
</reference>
<feature type="repeat" description="PPR" evidence="3">
    <location>
        <begin position="322"/>
        <end position="356"/>
    </location>
</feature>
<keyword evidence="1" id="KW-0677">Repeat</keyword>
<keyword evidence="5" id="KW-1185">Reference proteome</keyword>
<feature type="repeat" description="PPR" evidence="3">
    <location>
        <begin position="182"/>
        <end position="216"/>
    </location>
</feature>
<dbReference type="PROSITE" id="PS51375">
    <property type="entry name" value="PPR"/>
    <property type="match status" value="9"/>
</dbReference>
<dbReference type="Gene3D" id="1.25.40.10">
    <property type="entry name" value="Tetratricopeptide repeat domain"/>
    <property type="match status" value="3"/>
</dbReference>
<dbReference type="AlphaFoldDB" id="A0AAV5DM98"/>
<dbReference type="Proteomes" id="UP001054889">
    <property type="component" value="Unassembled WGS sequence"/>
</dbReference>
<sequence length="607" mass="67667">MVENGVQLTLTSTVKNTGKKRINGQGMNGSHAKVSIHREKVFLVFQEKHESSDNVQPSNGQNQHLCTTCAKGHTCQSVINRTRQMRALIDAKKPYQAHSVFRHLVDEGHKPSLVTYTTLLTALTNQRMFESIPSLLAQVELAGLRPDSIFFNALINAFVEANRMGEAINTFWKMKHSGCHPTTSTFNTLIKGYGIIGKPEEAHRIFDMMGVEGSVRPNLTSYNILVKAWCDQRNLEEAWGIVVKMRACGIEPDIITYNTIASAYANNDETWKAEELIVEIQTRVRTSERTWGIIIGGYCREGRLEEAFRCVRQMKDAGVLPNVVIFNTLLKGFLDANDMAAVDSILGLMEQFSIKPDIVTYSHQLNAFSSLGHMAKCMKVFDKMIEAGIEPDPQVYSILAKGYVRAQQPEKAEELLMQMSQIGVRPNVVTFTTVISGWCSVANMDNAIRVYRKMRESGVSPNIRTFETLIWGYSELKQPWKAEEVLHMMQEAGVKPKQSTYCLIADAWKAVGMTENSNRANGIYALNKVDHLVDHHTVQRSEGDNKVQAFEKSNGQAMDSQSCSSFLQVTNALGSSGAVLGRIVKVGAFPSKSLPSVKNTSLPQRSF</sequence>
<feature type="repeat" description="PPR" evidence="3">
    <location>
        <begin position="427"/>
        <end position="461"/>
    </location>
</feature>
<evidence type="ECO:0008006" key="6">
    <source>
        <dbReference type="Google" id="ProtNLM"/>
    </source>
</evidence>
<feature type="repeat" description="PPR" evidence="3">
    <location>
        <begin position="357"/>
        <end position="391"/>
    </location>
</feature>
<feature type="repeat" description="PPR" evidence="3">
    <location>
        <begin position="392"/>
        <end position="426"/>
    </location>
</feature>
<comment type="caution">
    <text evidence="4">The sequence shown here is derived from an EMBL/GenBank/DDBJ whole genome shotgun (WGS) entry which is preliminary data.</text>
</comment>
<evidence type="ECO:0000313" key="4">
    <source>
        <dbReference type="EMBL" id="GJN11769.1"/>
    </source>
</evidence>
<feature type="repeat" description="PPR" evidence="3">
    <location>
        <begin position="462"/>
        <end position="496"/>
    </location>
</feature>
<evidence type="ECO:0000256" key="3">
    <source>
        <dbReference type="PROSITE-ProRule" id="PRU00708"/>
    </source>
</evidence>
<protein>
    <recommendedName>
        <fullName evidence="6">Leaf protein</fullName>
    </recommendedName>
</protein>
<evidence type="ECO:0000256" key="1">
    <source>
        <dbReference type="ARBA" id="ARBA00022737"/>
    </source>
</evidence>
<feature type="repeat" description="PPR" evidence="3">
    <location>
        <begin position="287"/>
        <end position="321"/>
    </location>
</feature>
<dbReference type="NCBIfam" id="TIGR00756">
    <property type="entry name" value="PPR"/>
    <property type="match status" value="8"/>
</dbReference>
<feature type="repeat" description="PPR" evidence="3">
    <location>
        <begin position="218"/>
        <end position="252"/>
    </location>
</feature>